<dbReference type="AlphaFoldDB" id="A0A8X6V2G2"/>
<evidence type="ECO:0000313" key="1">
    <source>
        <dbReference type="EMBL" id="GFX92702.1"/>
    </source>
</evidence>
<reference evidence="1" key="1">
    <citation type="submission" date="2020-08" db="EMBL/GenBank/DDBJ databases">
        <title>Multicomponent nature underlies the extraordinary mechanical properties of spider dragline silk.</title>
        <authorList>
            <person name="Kono N."/>
            <person name="Nakamura H."/>
            <person name="Mori M."/>
            <person name="Yoshida Y."/>
            <person name="Ohtoshi R."/>
            <person name="Malay A.D."/>
            <person name="Moran D.A.P."/>
            <person name="Tomita M."/>
            <person name="Numata K."/>
            <person name="Arakawa K."/>
        </authorList>
    </citation>
    <scope>NUCLEOTIDE SEQUENCE</scope>
</reference>
<sequence>MSSQRAYFAHADVFYHEGKPLPIELSIASIPRDDSDPQVMGITVNHAGLTSTPNELQSNSPEHERLRLVLHPLPKSVHVEYISFCVMGKLSQMGRAGLMVVKGTKQQKIFLQLGVFAMSL</sequence>
<gene>
    <name evidence="1" type="ORF">TNCV_2012881</name>
</gene>
<comment type="caution">
    <text evidence="1">The sequence shown here is derived from an EMBL/GenBank/DDBJ whole genome shotgun (WGS) entry which is preliminary data.</text>
</comment>
<organism evidence="1 2">
    <name type="scientific">Trichonephila clavipes</name>
    <name type="common">Golden silk orbweaver</name>
    <name type="synonym">Nephila clavipes</name>
    <dbReference type="NCBI Taxonomy" id="2585209"/>
    <lineage>
        <taxon>Eukaryota</taxon>
        <taxon>Metazoa</taxon>
        <taxon>Ecdysozoa</taxon>
        <taxon>Arthropoda</taxon>
        <taxon>Chelicerata</taxon>
        <taxon>Arachnida</taxon>
        <taxon>Araneae</taxon>
        <taxon>Araneomorphae</taxon>
        <taxon>Entelegynae</taxon>
        <taxon>Araneoidea</taxon>
        <taxon>Nephilidae</taxon>
        <taxon>Trichonephila</taxon>
    </lineage>
</organism>
<dbReference type="Proteomes" id="UP000887159">
    <property type="component" value="Unassembled WGS sequence"/>
</dbReference>
<name>A0A8X6V2G2_TRICX</name>
<dbReference type="EMBL" id="BMAU01021158">
    <property type="protein sequence ID" value="GFX92702.1"/>
    <property type="molecule type" value="Genomic_DNA"/>
</dbReference>
<accession>A0A8X6V2G2</accession>
<evidence type="ECO:0000313" key="2">
    <source>
        <dbReference type="Proteomes" id="UP000887159"/>
    </source>
</evidence>
<protein>
    <submittedName>
        <fullName evidence="1">Uncharacterized protein</fullName>
    </submittedName>
</protein>
<keyword evidence="2" id="KW-1185">Reference proteome</keyword>
<proteinExistence type="predicted"/>